<proteinExistence type="predicted"/>
<evidence type="ECO:0000313" key="1">
    <source>
        <dbReference type="EMBL" id="KAL3696710.1"/>
    </source>
</evidence>
<dbReference type="Gene3D" id="3.60.10.10">
    <property type="entry name" value="Endonuclease/exonuclease/phosphatase"/>
    <property type="match status" value="1"/>
</dbReference>
<dbReference type="InterPro" id="IPR036691">
    <property type="entry name" value="Endo/exonu/phosph_ase_sf"/>
</dbReference>
<evidence type="ECO:0008006" key="3">
    <source>
        <dbReference type="Google" id="ProtNLM"/>
    </source>
</evidence>
<comment type="caution">
    <text evidence="1">The sequence shown here is derived from an EMBL/GenBank/DDBJ whole genome shotgun (WGS) entry which is preliminary data.</text>
</comment>
<protein>
    <recommendedName>
        <fullName evidence="3">Endonuclease/exonuclease/phosphatase domain-containing protein</fullName>
    </recommendedName>
</protein>
<keyword evidence="2" id="KW-1185">Reference proteome</keyword>
<accession>A0ABD3I2W9</accession>
<organism evidence="1 2">
    <name type="scientific">Riccia sorocarpa</name>
    <dbReference type="NCBI Taxonomy" id="122646"/>
    <lineage>
        <taxon>Eukaryota</taxon>
        <taxon>Viridiplantae</taxon>
        <taxon>Streptophyta</taxon>
        <taxon>Embryophyta</taxon>
        <taxon>Marchantiophyta</taxon>
        <taxon>Marchantiopsida</taxon>
        <taxon>Marchantiidae</taxon>
        <taxon>Marchantiales</taxon>
        <taxon>Ricciaceae</taxon>
        <taxon>Riccia</taxon>
    </lineage>
</organism>
<reference evidence="1 2" key="1">
    <citation type="submission" date="2024-09" db="EMBL/GenBank/DDBJ databases">
        <title>Chromosome-scale assembly of Riccia sorocarpa.</title>
        <authorList>
            <person name="Paukszto L."/>
        </authorList>
    </citation>
    <scope>NUCLEOTIDE SEQUENCE [LARGE SCALE GENOMIC DNA]</scope>
    <source>
        <strain evidence="1">LP-2024</strain>
        <tissue evidence="1">Aerial parts of the thallus</tissue>
    </source>
</reference>
<gene>
    <name evidence="1" type="ORF">R1sor_010786</name>
</gene>
<dbReference type="AlphaFoldDB" id="A0ABD3I2W9"/>
<dbReference type="PANTHER" id="PTHR12121:SF74">
    <property type="entry name" value="CARBON CATABOLITE REPRESSOR PROTEIN 4 HOMOLOG 5"/>
    <property type="match status" value="1"/>
</dbReference>
<dbReference type="EMBL" id="JBJQOH010000002">
    <property type="protein sequence ID" value="KAL3696710.1"/>
    <property type="molecule type" value="Genomic_DNA"/>
</dbReference>
<dbReference type="PANTHER" id="PTHR12121">
    <property type="entry name" value="CARBON CATABOLITE REPRESSOR PROTEIN 4"/>
    <property type="match status" value="1"/>
</dbReference>
<sequence>MVSQTMGRKSHKEVISLVCCSDEIFAAFESFVLKWRQGLILDVQAEPDSESREPGSSTRIISYVETSTSYERCSASETSGTEILHAKSTTVSRWPSDKSVRRWHWTPEEIVAATGTVDETVVRHKLNLRSAYTEIGGEGGCRDPLGEPLVTTYHKKFMGTVDYIWHTEGLDTVRVLDTLPVNVLERCQGLPSRKWGSDHLALACELAFHPKS</sequence>
<dbReference type="Proteomes" id="UP001633002">
    <property type="component" value="Unassembled WGS sequence"/>
</dbReference>
<dbReference type="SUPFAM" id="SSF56219">
    <property type="entry name" value="DNase I-like"/>
    <property type="match status" value="1"/>
</dbReference>
<evidence type="ECO:0000313" key="2">
    <source>
        <dbReference type="Proteomes" id="UP001633002"/>
    </source>
</evidence>
<name>A0ABD3I2W9_9MARC</name>
<dbReference type="InterPro" id="IPR050410">
    <property type="entry name" value="CCR4/nocturin_mRNA_transcr"/>
</dbReference>